<reference evidence="5 6" key="1">
    <citation type="journal article" date="2017" name="Environ. Microbiol.">
        <title>Genomic and physiological analyses of 'Reinekea forsetii' reveal a versatile opportunistic lifestyle during spring algae blooms.</title>
        <authorList>
            <person name="Avci B."/>
            <person name="Hahnke R.L."/>
            <person name="Chafee M."/>
            <person name="Fischer T."/>
            <person name="Gruber-Vodicka H."/>
            <person name="Tegetmeyer H.E."/>
            <person name="Harder J."/>
            <person name="Fuchs B.M."/>
            <person name="Amann R.I."/>
            <person name="Teeling H."/>
        </authorList>
    </citation>
    <scope>NUCLEOTIDE SEQUENCE [LARGE SCALE GENOMIC DNA]</scope>
    <source>
        <strain evidence="5 6">Hel1_31_D35</strain>
    </source>
</reference>
<dbReference type="KEGG" id="rfo:REIFOR_00614"/>
<evidence type="ECO:0000256" key="3">
    <source>
        <dbReference type="ARBA" id="ARBA00022750"/>
    </source>
</evidence>
<proteinExistence type="inferred from homology"/>
<dbReference type="Proteomes" id="UP000229757">
    <property type="component" value="Chromosome"/>
</dbReference>
<dbReference type="RefSeq" id="WP_100256166.1">
    <property type="nucleotide sequence ID" value="NZ_CP011797.1"/>
</dbReference>
<dbReference type="PANTHER" id="PTHR30302:SF1">
    <property type="entry name" value="HYDROGENASE 2 MATURATION PROTEASE"/>
    <property type="match status" value="1"/>
</dbReference>
<organism evidence="5 6">
    <name type="scientific">Reinekea forsetii</name>
    <dbReference type="NCBI Taxonomy" id="1336806"/>
    <lineage>
        <taxon>Bacteria</taxon>
        <taxon>Pseudomonadati</taxon>
        <taxon>Pseudomonadota</taxon>
        <taxon>Gammaproteobacteria</taxon>
        <taxon>Oceanospirillales</taxon>
        <taxon>Saccharospirillaceae</taxon>
        <taxon>Reinekea</taxon>
    </lineage>
</organism>
<keyword evidence="4 5" id="KW-0378">Hydrolase</keyword>
<gene>
    <name evidence="5" type="ORF">REIFOR_00614</name>
</gene>
<evidence type="ECO:0000256" key="1">
    <source>
        <dbReference type="ARBA" id="ARBA00006814"/>
    </source>
</evidence>
<dbReference type="SUPFAM" id="SSF53163">
    <property type="entry name" value="HybD-like"/>
    <property type="match status" value="1"/>
</dbReference>
<evidence type="ECO:0000256" key="4">
    <source>
        <dbReference type="ARBA" id="ARBA00022801"/>
    </source>
</evidence>
<comment type="similarity">
    <text evidence="1">Belongs to the peptidase A31 family.</text>
</comment>
<dbReference type="GO" id="GO:0008047">
    <property type="term" value="F:enzyme activator activity"/>
    <property type="evidence" value="ECO:0007669"/>
    <property type="project" value="InterPro"/>
</dbReference>
<evidence type="ECO:0000313" key="5">
    <source>
        <dbReference type="EMBL" id="ATX75782.1"/>
    </source>
</evidence>
<dbReference type="EC" id="3.4.24.-" evidence="5"/>
<accession>A0A2K8KM55</accession>
<evidence type="ECO:0000313" key="6">
    <source>
        <dbReference type="Proteomes" id="UP000229757"/>
    </source>
</evidence>
<dbReference type="GO" id="GO:0016485">
    <property type="term" value="P:protein processing"/>
    <property type="evidence" value="ECO:0007669"/>
    <property type="project" value="TreeGrafter"/>
</dbReference>
<dbReference type="EMBL" id="CP011797">
    <property type="protein sequence ID" value="ATX75782.1"/>
    <property type="molecule type" value="Genomic_DNA"/>
</dbReference>
<keyword evidence="2 5" id="KW-0645">Protease</keyword>
<sequence length="170" mass="18330">MTTYEPSLGSTRVNIFAFGSPFGDDSIGWRLAERLNEVRLPSDIGLCVQQLDRPILTLTQRLEPEVPTLIVDAMVSGQQPLGSLQEFTLTQLPDALAQLSSHGYGLLASLQLANALGRLPAICLILAIEINPQSKPAGPLCQTLAQRLAPLSEQVLARARQLAHEPSNAL</sequence>
<keyword evidence="3" id="KW-0064">Aspartyl protease</keyword>
<dbReference type="InterPro" id="IPR023430">
    <property type="entry name" value="Pept_HybD-like_dom_sf"/>
</dbReference>
<dbReference type="InterPro" id="IPR000671">
    <property type="entry name" value="Peptidase_A31"/>
</dbReference>
<evidence type="ECO:0000256" key="2">
    <source>
        <dbReference type="ARBA" id="ARBA00022670"/>
    </source>
</evidence>
<dbReference type="GO" id="GO:0004190">
    <property type="term" value="F:aspartic-type endopeptidase activity"/>
    <property type="evidence" value="ECO:0007669"/>
    <property type="project" value="UniProtKB-KW"/>
</dbReference>
<dbReference type="AlphaFoldDB" id="A0A2K8KM55"/>
<dbReference type="PANTHER" id="PTHR30302">
    <property type="entry name" value="HYDROGENASE 1 MATURATION PROTEASE"/>
    <property type="match status" value="1"/>
</dbReference>
<keyword evidence="6" id="KW-1185">Reference proteome</keyword>
<dbReference type="OrthoDB" id="9808862at2"/>
<protein>
    <submittedName>
        <fullName evidence="5">Hydrogenase maturation protease</fullName>
        <ecNumber evidence="5">3.4.24.-</ecNumber>
    </submittedName>
</protein>
<dbReference type="NCBIfam" id="TIGR00072">
    <property type="entry name" value="hydrog_prot"/>
    <property type="match status" value="1"/>
</dbReference>
<dbReference type="Gene3D" id="3.40.50.1450">
    <property type="entry name" value="HybD-like"/>
    <property type="match status" value="1"/>
</dbReference>
<name>A0A2K8KM55_9GAMM</name>